<dbReference type="PROSITE" id="PS50104">
    <property type="entry name" value="TIR"/>
    <property type="match status" value="1"/>
</dbReference>
<dbReference type="EMBL" id="JARKNE010000011">
    <property type="protein sequence ID" value="KAK5787070.1"/>
    <property type="molecule type" value="Genomic_DNA"/>
</dbReference>
<evidence type="ECO:0000256" key="1">
    <source>
        <dbReference type="ARBA" id="ARBA00023027"/>
    </source>
</evidence>
<feature type="domain" description="TIR" evidence="3">
    <location>
        <begin position="14"/>
        <end position="163"/>
    </location>
</feature>
<proteinExistence type="predicted"/>
<comment type="caution">
    <text evidence="4">The sequence shown here is derived from an EMBL/GenBank/DDBJ whole genome shotgun (WGS) entry which is preliminary data.</text>
</comment>
<organism evidence="4 5">
    <name type="scientific">Gossypium arboreum</name>
    <name type="common">Tree cotton</name>
    <name type="synonym">Gossypium nanking</name>
    <dbReference type="NCBI Taxonomy" id="29729"/>
    <lineage>
        <taxon>Eukaryota</taxon>
        <taxon>Viridiplantae</taxon>
        <taxon>Streptophyta</taxon>
        <taxon>Embryophyta</taxon>
        <taxon>Tracheophyta</taxon>
        <taxon>Spermatophyta</taxon>
        <taxon>Magnoliopsida</taxon>
        <taxon>eudicotyledons</taxon>
        <taxon>Gunneridae</taxon>
        <taxon>Pentapetalae</taxon>
        <taxon>rosids</taxon>
        <taxon>malvids</taxon>
        <taxon>Malvales</taxon>
        <taxon>Malvaceae</taxon>
        <taxon>Malvoideae</taxon>
        <taxon>Gossypium</taxon>
    </lineage>
</organism>
<dbReference type="PANTHER" id="PTHR32009">
    <property type="entry name" value="TMV RESISTANCE PROTEIN N-LIKE"/>
    <property type="match status" value="1"/>
</dbReference>
<keyword evidence="1" id="KW-0520">NAD</keyword>
<keyword evidence="5" id="KW-1185">Reference proteome</keyword>
<sequence length="163" mass="18965">MSSLPSTSSSISRKKYDVFLSFRGEDTRNNFTDHLYDALSRSGIVTFRDDPKLEAGEEIAPELFKAIQESWCSIIVFSQTYAFSSWCLEELAEIVKRHNNDGHKVFPIFYDVDPSDLRKQKEKVEEAFARHEERYKEDSEKIQRWRNALIQVAGIKGWHLNNG</sequence>
<feature type="coiled-coil region" evidence="2">
    <location>
        <begin position="121"/>
        <end position="148"/>
    </location>
</feature>
<dbReference type="Pfam" id="PF01582">
    <property type="entry name" value="TIR"/>
    <property type="match status" value="1"/>
</dbReference>
<protein>
    <recommendedName>
        <fullName evidence="3">TIR domain-containing protein</fullName>
    </recommendedName>
</protein>
<accession>A0ABR0N8Z6</accession>
<gene>
    <name evidence="4" type="ORF">PVK06_041721</name>
</gene>
<dbReference type="InterPro" id="IPR000157">
    <property type="entry name" value="TIR_dom"/>
</dbReference>
<name>A0ABR0N8Z6_GOSAR</name>
<dbReference type="SMART" id="SM00255">
    <property type="entry name" value="TIR"/>
    <property type="match status" value="1"/>
</dbReference>
<evidence type="ECO:0000313" key="5">
    <source>
        <dbReference type="Proteomes" id="UP001358586"/>
    </source>
</evidence>
<dbReference type="Gene3D" id="3.40.50.10140">
    <property type="entry name" value="Toll/interleukin-1 receptor homology (TIR) domain"/>
    <property type="match status" value="1"/>
</dbReference>
<evidence type="ECO:0000259" key="3">
    <source>
        <dbReference type="PROSITE" id="PS50104"/>
    </source>
</evidence>
<keyword evidence="2" id="KW-0175">Coiled coil</keyword>
<evidence type="ECO:0000313" key="4">
    <source>
        <dbReference type="EMBL" id="KAK5787070.1"/>
    </source>
</evidence>
<dbReference type="InterPro" id="IPR035897">
    <property type="entry name" value="Toll_tir_struct_dom_sf"/>
</dbReference>
<dbReference type="Proteomes" id="UP001358586">
    <property type="component" value="Chromosome 11"/>
</dbReference>
<dbReference type="PANTHER" id="PTHR32009:SF121">
    <property type="entry name" value="SIMILAR TO PART OF DISEASE RESISTANCE PROTEIN-RELATED"/>
    <property type="match status" value="1"/>
</dbReference>
<dbReference type="SUPFAM" id="SSF52200">
    <property type="entry name" value="Toll/Interleukin receptor TIR domain"/>
    <property type="match status" value="1"/>
</dbReference>
<evidence type="ECO:0000256" key="2">
    <source>
        <dbReference type="SAM" id="Coils"/>
    </source>
</evidence>
<reference evidence="4 5" key="1">
    <citation type="submission" date="2023-03" db="EMBL/GenBank/DDBJ databases">
        <title>WGS of Gossypium arboreum.</title>
        <authorList>
            <person name="Yu D."/>
        </authorList>
    </citation>
    <scope>NUCLEOTIDE SEQUENCE [LARGE SCALE GENOMIC DNA]</scope>
    <source>
        <tissue evidence="4">Leaf</tissue>
    </source>
</reference>